<evidence type="ECO:0000256" key="2">
    <source>
        <dbReference type="ARBA" id="ARBA00023306"/>
    </source>
</evidence>
<name>A0AAD8JC72_9APIA</name>
<proteinExistence type="predicted"/>
<keyword evidence="5" id="KW-1185">Reference proteome</keyword>
<organism evidence="4 5">
    <name type="scientific">Heracleum sosnowskyi</name>
    <dbReference type="NCBI Taxonomy" id="360622"/>
    <lineage>
        <taxon>Eukaryota</taxon>
        <taxon>Viridiplantae</taxon>
        <taxon>Streptophyta</taxon>
        <taxon>Embryophyta</taxon>
        <taxon>Tracheophyta</taxon>
        <taxon>Spermatophyta</taxon>
        <taxon>Magnoliopsida</taxon>
        <taxon>eudicotyledons</taxon>
        <taxon>Gunneridae</taxon>
        <taxon>Pentapetalae</taxon>
        <taxon>asterids</taxon>
        <taxon>campanulids</taxon>
        <taxon>Apiales</taxon>
        <taxon>Apiaceae</taxon>
        <taxon>Apioideae</taxon>
        <taxon>apioid superclade</taxon>
        <taxon>Tordylieae</taxon>
        <taxon>Tordyliinae</taxon>
        <taxon>Heracleum</taxon>
    </lineage>
</organism>
<sequence>MSNSIFRDDVEEDHDDEDHDSDQEQLESRKDEEEFVDQGDKKEEEEVVNVDVTGGDEFLEKKQQQQSGDGVSSTEDDENDGFRTPTSLEHRIPVPTQCPPAPKKSCKRKFDGSSITDIIRSAAKVIHDQFMVFKKAREDEDALS</sequence>
<feature type="region of interest" description="Disordered" evidence="3">
    <location>
        <begin position="1"/>
        <end position="110"/>
    </location>
</feature>
<accession>A0AAD8JC72</accession>
<keyword evidence="1" id="KW-0649">Protein kinase inhibitor</keyword>
<dbReference type="PANTHER" id="PTHR33142:SF65">
    <property type="entry name" value="CYCLIN-DEPENDENT PROTEIN KINASE INHIBITOR SMR2-LIKE"/>
    <property type="match status" value="1"/>
</dbReference>
<dbReference type="GO" id="GO:0005634">
    <property type="term" value="C:nucleus"/>
    <property type="evidence" value="ECO:0007669"/>
    <property type="project" value="TreeGrafter"/>
</dbReference>
<gene>
    <name evidence="4" type="ORF">POM88_009819</name>
</gene>
<dbReference type="EMBL" id="JAUIZM010000002">
    <property type="protein sequence ID" value="KAK1399956.1"/>
    <property type="molecule type" value="Genomic_DNA"/>
</dbReference>
<evidence type="ECO:0000256" key="3">
    <source>
        <dbReference type="SAM" id="MobiDB-lite"/>
    </source>
</evidence>
<dbReference type="GO" id="GO:0004860">
    <property type="term" value="F:protein kinase inhibitor activity"/>
    <property type="evidence" value="ECO:0007669"/>
    <property type="project" value="UniProtKB-KW"/>
</dbReference>
<dbReference type="GO" id="GO:0032875">
    <property type="term" value="P:regulation of DNA endoreduplication"/>
    <property type="evidence" value="ECO:0007669"/>
    <property type="project" value="InterPro"/>
</dbReference>
<evidence type="ECO:0000313" key="4">
    <source>
        <dbReference type="EMBL" id="KAK1399956.1"/>
    </source>
</evidence>
<feature type="compositionally biased region" description="Polar residues" evidence="3">
    <location>
        <begin position="64"/>
        <end position="73"/>
    </location>
</feature>
<evidence type="ECO:0000313" key="5">
    <source>
        <dbReference type="Proteomes" id="UP001237642"/>
    </source>
</evidence>
<reference evidence="4" key="1">
    <citation type="submission" date="2023-02" db="EMBL/GenBank/DDBJ databases">
        <title>Genome of toxic invasive species Heracleum sosnowskyi carries increased number of genes despite the absence of recent whole-genome duplications.</title>
        <authorList>
            <person name="Schelkunov M."/>
            <person name="Shtratnikova V."/>
            <person name="Makarenko M."/>
            <person name="Klepikova A."/>
            <person name="Omelchenko D."/>
            <person name="Novikova G."/>
            <person name="Obukhova E."/>
            <person name="Bogdanov V."/>
            <person name="Penin A."/>
            <person name="Logacheva M."/>
        </authorList>
    </citation>
    <scope>NUCLEOTIDE SEQUENCE</scope>
    <source>
        <strain evidence="4">Hsosn_3</strain>
        <tissue evidence="4">Leaf</tissue>
    </source>
</reference>
<evidence type="ECO:0000256" key="1">
    <source>
        <dbReference type="ARBA" id="ARBA00023013"/>
    </source>
</evidence>
<comment type="caution">
    <text evidence="4">The sequence shown here is derived from an EMBL/GenBank/DDBJ whole genome shotgun (WGS) entry which is preliminary data.</text>
</comment>
<reference evidence="4" key="2">
    <citation type="submission" date="2023-05" db="EMBL/GenBank/DDBJ databases">
        <authorList>
            <person name="Schelkunov M.I."/>
        </authorList>
    </citation>
    <scope>NUCLEOTIDE SEQUENCE</scope>
    <source>
        <strain evidence="4">Hsosn_3</strain>
        <tissue evidence="4">Leaf</tissue>
    </source>
</reference>
<keyword evidence="2" id="KW-0131">Cell cycle</keyword>
<dbReference type="PANTHER" id="PTHR33142">
    <property type="entry name" value="CYCLIN-DEPENDENT PROTEIN KINASE INHIBITOR SMR13"/>
    <property type="match status" value="1"/>
</dbReference>
<dbReference type="InterPro" id="IPR040389">
    <property type="entry name" value="SMR"/>
</dbReference>
<feature type="compositionally biased region" description="Basic and acidic residues" evidence="3">
    <location>
        <begin position="26"/>
        <end position="44"/>
    </location>
</feature>
<feature type="compositionally biased region" description="Acidic residues" evidence="3">
    <location>
        <begin position="9"/>
        <end position="25"/>
    </location>
</feature>
<dbReference type="Proteomes" id="UP001237642">
    <property type="component" value="Unassembled WGS sequence"/>
</dbReference>
<dbReference type="AlphaFoldDB" id="A0AAD8JC72"/>
<protein>
    <submittedName>
        <fullName evidence="4">Uncharacterized protein</fullName>
    </submittedName>
</protein>